<evidence type="ECO:0000256" key="1">
    <source>
        <dbReference type="SAM" id="MobiDB-lite"/>
    </source>
</evidence>
<evidence type="ECO:0000313" key="4">
    <source>
        <dbReference type="Proteomes" id="UP001158050"/>
    </source>
</evidence>
<accession>A0ABY1R806</accession>
<organism evidence="3 4">
    <name type="scientific">Epilithonimonas pallida</name>
    <dbReference type="NCBI Taxonomy" id="373671"/>
    <lineage>
        <taxon>Bacteria</taxon>
        <taxon>Pseudomonadati</taxon>
        <taxon>Bacteroidota</taxon>
        <taxon>Flavobacteriia</taxon>
        <taxon>Flavobacteriales</taxon>
        <taxon>Weeksellaceae</taxon>
        <taxon>Chryseobacterium group</taxon>
        <taxon>Epilithonimonas</taxon>
    </lineage>
</organism>
<dbReference type="RefSeq" id="WP_283417889.1">
    <property type="nucleotide sequence ID" value="NZ_FXUO01000009.1"/>
</dbReference>
<feature type="domain" description="AbiTii" evidence="2">
    <location>
        <begin position="3"/>
        <end position="197"/>
    </location>
</feature>
<feature type="compositionally biased region" description="Low complexity" evidence="1">
    <location>
        <begin position="206"/>
        <end position="217"/>
    </location>
</feature>
<reference evidence="3 4" key="1">
    <citation type="submission" date="2017-05" db="EMBL/GenBank/DDBJ databases">
        <authorList>
            <person name="Varghese N."/>
            <person name="Submissions S."/>
        </authorList>
    </citation>
    <scope>NUCLEOTIDE SEQUENCE [LARGE SCALE GENOMIC DNA]</scope>
    <source>
        <strain evidence="3 4">DSM 18015</strain>
    </source>
</reference>
<proteinExistence type="predicted"/>
<comment type="caution">
    <text evidence="3">The sequence shown here is derived from an EMBL/GenBank/DDBJ whole genome shotgun (WGS) entry which is preliminary data.</text>
</comment>
<dbReference type="Pfam" id="PF18864">
    <property type="entry name" value="AbiTii"/>
    <property type="match status" value="1"/>
</dbReference>
<evidence type="ECO:0000313" key="3">
    <source>
        <dbReference type="EMBL" id="SMP96571.1"/>
    </source>
</evidence>
<sequence>MDLINQIVNELVDDSLSLNSALLKTKVLASRIGNKELLSWTNSELSGYNSESTLPNYRKNVWNALKGTILNGNWKYPDHEIPTMGLDEDFEKSLRTSNFYESIQSLENLVKEKGTLGTPVRAEIMQMIENNWINMGNPYLSIISCNKIIPKANIVSIIACVRSKLLDFLLTIENEFGDDIEIKDLKRKNTEITNIMHQTIINSNGTGNSINTGNDNSLSNNTKIK</sequence>
<gene>
    <name evidence="3" type="ORF">SAMN05421679_109116</name>
</gene>
<dbReference type="EMBL" id="FXUO01000009">
    <property type="protein sequence ID" value="SMP96571.1"/>
    <property type="molecule type" value="Genomic_DNA"/>
</dbReference>
<evidence type="ECO:0000259" key="2">
    <source>
        <dbReference type="Pfam" id="PF18864"/>
    </source>
</evidence>
<feature type="region of interest" description="Disordered" evidence="1">
    <location>
        <begin position="206"/>
        <end position="225"/>
    </location>
</feature>
<dbReference type="Proteomes" id="UP001158050">
    <property type="component" value="Unassembled WGS sequence"/>
</dbReference>
<protein>
    <recommendedName>
        <fullName evidence="2">AbiTii domain-containing protein</fullName>
    </recommendedName>
</protein>
<name>A0ABY1R806_9FLAO</name>
<keyword evidence="4" id="KW-1185">Reference proteome</keyword>
<dbReference type="InterPro" id="IPR041304">
    <property type="entry name" value="AbiTii"/>
</dbReference>